<comment type="subcellular location">
    <subcellularLocation>
        <location evidence="1">Membrane</location>
        <topology evidence="1">Multi-pass membrane protein</topology>
    </subcellularLocation>
</comment>
<keyword evidence="4 9" id="KW-1133">Transmembrane helix</keyword>
<dbReference type="Pfam" id="PF07885">
    <property type="entry name" value="Ion_trans_2"/>
    <property type="match status" value="1"/>
</dbReference>
<dbReference type="PANTHER" id="PTHR11003">
    <property type="entry name" value="POTASSIUM CHANNEL, SUBFAMILY K"/>
    <property type="match status" value="1"/>
</dbReference>
<feature type="transmembrane region" description="Helical" evidence="9">
    <location>
        <begin position="27"/>
        <end position="46"/>
    </location>
</feature>
<dbReference type="PANTHER" id="PTHR11003:SF317">
    <property type="entry name" value="POTASSIUM CHANNEL DOMAIN-CONTAINING PROTEIN"/>
    <property type="match status" value="1"/>
</dbReference>
<protein>
    <submittedName>
        <fullName evidence="11">Ion channel</fullName>
    </submittedName>
</protein>
<keyword evidence="5" id="KW-0406">Ion transport</keyword>
<dbReference type="AlphaFoldDB" id="A0A0B1RYD1"/>
<evidence type="ECO:0000256" key="7">
    <source>
        <dbReference type="ARBA" id="ARBA00023303"/>
    </source>
</evidence>
<evidence type="ECO:0000313" key="12">
    <source>
        <dbReference type="Proteomes" id="UP000053660"/>
    </source>
</evidence>
<dbReference type="GO" id="GO:0022841">
    <property type="term" value="F:potassium ion leak channel activity"/>
    <property type="evidence" value="ECO:0007669"/>
    <property type="project" value="TreeGrafter"/>
</dbReference>
<reference evidence="11 12" key="1">
    <citation type="submission" date="2014-03" db="EMBL/GenBank/DDBJ databases">
        <title>Draft genome of the hookworm Oesophagostomum dentatum.</title>
        <authorList>
            <person name="Mitreva M."/>
        </authorList>
    </citation>
    <scope>NUCLEOTIDE SEQUENCE [LARGE SCALE GENOMIC DNA]</scope>
    <source>
        <strain evidence="11 12">OD-Hann</strain>
    </source>
</reference>
<evidence type="ECO:0000256" key="9">
    <source>
        <dbReference type="SAM" id="Phobius"/>
    </source>
</evidence>
<accession>A0A0B1RYD1</accession>
<dbReference type="SUPFAM" id="SSF81324">
    <property type="entry name" value="Voltage-gated potassium channels"/>
    <property type="match status" value="1"/>
</dbReference>
<dbReference type="InterPro" id="IPR013099">
    <property type="entry name" value="K_chnl_dom"/>
</dbReference>
<keyword evidence="6 9" id="KW-0472">Membrane</keyword>
<keyword evidence="7" id="KW-0407">Ion channel</keyword>
<gene>
    <name evidence="11" type="ORF">OESDEN_22711</name>
</gene>
<keyword evidence="2" id="KW-0813">Transport</keyword>
<name>A0A0B1RYD1_OESDE</name>
<evidence type="ECO:0000256" key="8">
    <source>
        <dbReference type="SAM" id="MobiDB-lite"/>
    </source>
</evidence>
<proteinExistence type="predicted"/>
<feature type="transmembrane region" description="Helical" evidence="9">
    <location>
        <begin position="58"/>
        <end position="74"/>
    </location>
</feature>
<dbReference type="GO" id="GO:0030322">
    <property type="term" value="P:stabilization of membrane potential"/>
    <property type="evidence" value="ECO:0007669"/>
    <property type="project" value="TreeGrafter"/>
</dbReference>
<dbReference type="InterPro" id="IPR003280">
    <property type="entry name" value="2pore_dom_K_chnl"/>
</dbReference>
<feature type="region of interest" description="Disordered" evidence="8">
    <location>
        <begin position="1"/>
        <end position="22"/>
    </location>
</feature>
<evidence type="ECO:0000256" key="3">
    <source>
        <dbReference type="ARBA" id="ARBA00022692"/>
    </source>
</evidence>
<evidence type="ECO:0000256" key="6">
    <source>
        <dbReference type="ARBA" id="ARBA00023136"/>
    </source>
</evidence>
<evidence type="ECO:0000256" key="4">
    <source>
        <dbReference type="ARBA" id="ARBA00022989"/>
    </source>
</evidence>
<evidence type="ECO:0000256" key="2">
    <source>
        <dbReference type="ARBA" id="ARBA00022448"/>
    </source>
</evidence>
<evidence type="ECO:0000256" key="5">
    <source>
        <dbReference type="ARBA" id="ARBA00023065"/>
    </source>
</evidence>
<evidence type="ECO:0000313" key="11">
    <source>
        <dbReference type="EMBL" id="KHJ77669.1"/>
    </source>
</evidence>
<keyword evidence="3 9" id="KW-0812">Transmembrane</keyword>
<dbReference type="Gene3D" id="1.10.287.70">
    <property type="match status" value="1"/>
</dbReference>
<dbReference type="EMBL" id="KN610534">
    <property type="protein sequence ID" value="KHJ77669.1"/>
    <property type="molecule type" value="Genomic_DNA"/>
</dbReference>
<organism evidence="11 12">
    <name type="scientific">Oesophagostomum dentatum</name>
    <name type="common">Nodular worm</name>
    <dbReference type="NCBI Taxonomy" id="61180"/>
    <lineage>
        <taxon>Eukaryota</taxon>
        <taxon>Metazoa</taxon>
        <taxon>Ecdysozoa</taxon>
        <taxon>Nematoda</taxon>
        <taxon>Chromadorea</taxon>
        <taxon>Rhabditida</taxon>
        <taxon>Rhabditina</taxon>
        <taxon>Rhabditomorpha</taxon>
        <taxon>Strongyloidea</taxon>
        <taxon>Strongylidae</taxon>
        <taxon>Oesophagostomum</taxon>
    </lineage>
</organism>
<keyword evidence="12" id="KW-1185">Reference proteome</keyword>
<dbReference type="GO" id="GO:0005886">
    <property type="term" value="C:plasma membrane"/>
    <property type="evidence" value="ECO:0007669"/>
    <property type="project" value="TreeGrafter"/>
</dbReference>
<feature type="transmembrane region" description="Helical" evidence="9">
    <location>
        <begin position="80"/>
        <end position="103"/>
    </location>
</feature>
<dbReference type="OrthoDB" id="297496at2759"/>
<evidence type="ECO:0000256" key="1">
    <source>
        <dbReference type="ARBA" id="ARBA00004141"/>
    </source>
</evidence>
<evidence type="ECO:0000259" key="10">
    <source>
        <dbReference type="Pfam" id="PF07885"/>
    </source>
</evidence>
<dbReference type="Proteomes" id="UP000053660">
    <property type="component" value="Unassembled WGS sequence"/>
</dbReference>
<feature type="domain" description="Potassium channel" evidence="10">
    <location>
        <begin position="33"/>
        <end position="107"/>
    </location>
</feature>
<dbReference type="GO" id="GO:0015271">
    <property type="term" value="F:outward rectifier potassium channel activity"/>
    <property type="evidence" value="ECO:0007669"/>
    <property type="project" value="TreeGrafter"/>
</dbReference>
<sequence length="130" mass="14393">LLQVEEKDDEVASESATSEDEEDNSQALPLFILFIVYIALGGLMLATYEPDMDFFKAVYFNFVTLTSIGLGDIVPRSETYMALTIVYIAIGLALTTIAIEIAADTLKKLHYYGRKIENVGNVAIWFGGKK</sequence>
<feature type="non-terminal residue" evidence="11">
    <location>
        <position position="1"/>
    </location>
</feature>